<evidence type="ECO:0000256" key="2">
    <source>
        <dbReference type="SAM" id="MobiDB-lite"/>
    </source>
</evidence>
<dbReference type="OrthoDB" id="2283025at2759"/>
<keyword evidence="1" id="KW-0175">Coiled coil</keyword>
<evidence type="ECO:0000256" key="1">
    <source>
        <dbReference type="SAM" id="Coils"/>
    </source>
</evidence>
<evidence type="ECO:0000313" key="4">
    <source>
        <dbReference type="Proteomes" id="UP000193560"/>
    </source>
</evidence>
<comment type="caution">
    <text evidence="3">The sequence shown here is derived from an EMBL/GenBank/DDBJ whole genome shotgun (WGS) entry which is preliminary data.</text>
</comment>
<name>A0A1X2J0F7_9FUNG</name>
<feature type="compositionally biased region" description="Polar residues" evidence="2">
    <location>
        <begin position="67"/>
        <end position="91"/>
    </location>
</feature>
<organism evidence="3 4">
    <name type="scientific">Absidia repens</name>
    <dbReference type="NCBI Taxonomy" id="90262"/>
    <lineage>
        <taxon>Eukaryota</taxon>
        <taxon>Fungi</taxon>
        <taxon>Fungi incertae sedis</taxon>
        <taxon>Mucoromycota</taxon>
        <taxon>Mucoromycotina</taxon>
        <taxon>Mucoromycetes</taxon>
        <taxon>Mucorales</taxon>
        <taxon>Cunninghamellaceae</taxon>
        <taxon>Absidia</taxon>
    </lineage>
</organism>
<feature type="region of interest" description="Disordered" evidence="2">
    <location>
        <begin position="517"/>
        <end position="552"/>
    </location>
</feature>
<feature type="region of interest" description="Disordered" evidence="2">
    <location>
        <begin position="1"/>
        <end position="39"/>
    </location>
</feature>
<feature type="compositionally biased region" description="Polar residues" evidence="2">
    <location>
        <begin position="517"/>
        <end position="529"/>
    </location>
</feature>
<sequence>MESANGTLLPPRSGRPSTPSNGKTNVTRRNADRERELQQLKTRGVVAVLNKTFDSQDNYVLAPALPPNSSLTPSSANSHSNRAGRKPTSSGAADLHTDGVIRISTKQTMLYDDAPMASPSDITNNAGLPLRKSQNRDYRTEVNTHDVLNHSNKDDSEGNDAALFHIDNHTSLINQYKHMAQQIQHTEEELASCRLEQQQMEHSTQQIMEKALTQKEAEVVKAQQLSTVVLKQDQIIHELEFALSSVLLENDRLRQQRNSKDDDCLHEGVDDMDKKTAIQDEMVDLRQELEKLRASRTGYEKRIVSLCNELESSQDETKNLAAMMEAFKQQCHQQQLQIDEKIEKMMLQLADKNDLIRKYKDERRNHRTDMENQQFDQIVDRSTIVPGTVSMDKMLSRSSNSIPPPTGPPPSSPLPALPLVGVSAQVDHTANEITEHPSPHGLTSDDELNENVLTPSMEMLLLQAPASYYLTEETMMDDSHRQYTEQLINRLSISKEMDHLEVWDHAALERLQHQQQLKRASLAPTTTTGSSSKWSDRSSSAFESDWDDTQRQSTFWKGMKKKLRV</sequence>
<keyword evidence="4" id="KW-1185">Reference proteome</keyword>
<feature type="coiled-coil region" evidence="1">
    <location>
        <begin position="275"/>
        <end position="369"/>
    </location>
</feature>
<reference evidence="3 4" key="1">
    <citation type="submission" date="2016-07" db="EMBL/GenBank/DDBJ databases">
        <title>Pervasive Adenine N6-methylation of Active Genes in Fungi.</title>
        <authorList>
            <consortium name="DOE Joint Genome Institute"/>
            <person name="Mondo S.J."/>
            <person name="Dannebaum R.O."/>
            <person name="Kuo R.C."/>
            <person name="Labutti K."/>
            <person name="Haridas S."/>
            <person name="Kuo A."/>
            <person name="Salamov A."/>
            <person name="Ahrendt S.R."/>
            <person name="Lipzen A."/>
            <person name="Sullivan W."/>
            <person name="Andreopoulos W.B."/>
            <person name="Clum A."/>
            <person name="Lindquist E."/>
            <person name="Daum C."/>
            <person name="Ramamoorthy G.K."/>
            <person name="Gryganskyi A."/>
            <person name="Culley D."/>
            <person name="Magnuson J.K."/>
            <person name="James T.Y."/>
            <person name="O'Malley M.A."/>
            <person name="Stajich J.E."/>
            <person name="Spatafora J.W."/>
            <person name="Visel A."/>
            <person name="Grigoriev I.V."/>
        </authorList>
    </citation>
    <scope>NUCLEOTIDE SEQUENCE [LARGE SCALE GENOMIC DNA]</scope>
    <source>
        <strain evidence="3 4">NRRL 1336</strain>
    </source>
</reference>
<evidence type="ECO:0000313" key="3">
    <source>
        <dbReference type="EMBL" id="ORZ25306.1"/>
    </source>
</evidence>
<feature type="compositionally biased region" description="Low complexity" evidence="2">
    <location>
        <begin position="530"/>
        <end position="540"/>
    </location>
</feature>
<accession>A0A1X2J0F7</accession>
<feature type="compositionally biased region" description="Basic and acidic residues" evidence="2">
    <location>
        <begin position="29"/>
        <end position="38"/>
    </location>
</feature>
<dbReference type="STRING" id="90262.A0A1X2J0F7"/>
<dbReference type="Proteomes" id="UP000193560">
    <property type="component" value="Unassembled WGS sequence"/>
</dbReference>
<feature type="compositionally biased region" description="Polar residues" evidence="2">
    <location>
        <begin position="15"/>
        <end position="28"/>
    </location>
</feature>
<feature type="region of interest" description="Disordered" evidence="2">
    <location>
        <begin position="64"/>
        <end position="96"/>
    </location>
</feature>
<protein>
    <submittedName>
        <fullName evidence="3">Uncharacterized protein</fullName>
    </submittedName>
</protein>
<dbReference type="EMBL" id="MCGE01000001">
    <property type="protein sequence ID" value="ORZ25306.1"/>
    <property type="molecule type" value="Genomic_DNA"/>
</dbReference>
<gene>
    <name evidence="3" type="ORF">BCR42DRAFT_399861</name>
</gene>
<dbReference type="AlphaFoldDB" id="A0A1X2J0F7"/>
<proteinExistence type="predicted"/>